<sequence>MSSILYDEDNPHNTAVNEMIDKYYLALDQVKLAMNKLSEADAELANISVANLDDLNNENILKQDKKCKTLKKVYQLTMDNLQRISTFLELTTGQTIDDYVNGRNEILSEKKEMNSPGIKKETIIKSSPVMAARKQMERVGLQLPSSPAKLFIEPNESFINQVNNGRPIPFKDLPSFGKRQGQIENIFELILKYEQIVSCYDYNVE</sequence>
<protein>
    <submittedName>
        <fullName evidence="1">Uncharacterized protein</fullName>
    </submittedName>
</protein>
<organism evidence="1 2">
    <name type="scientific">Mycoemilia scoparia</name>
    <dbReference type="NCBI Taxonomy" id="417184"/>
    <lineage>
        <taxon>Eukaryota</taxon>
        <taxon>Fungi</taxon>
        <taxon>Fungi incertae sedis</taxon>
        <taxon>Zoopagomycota</taxon>
        <taxon>Kickxellomycotina</taxon>
        <taxon>Kickxellomycetes</taxon>
        <taxon>Kickxellales</taxon>
        <taxon>Kickxellaceae</taxon>
        <taxon>Mycoemilia</taxon>
    </lineage>
</organism>
<keyword evidence="2" id="KW-1185">Reference proteome</keyword>
<evidence type="ECO:0000313" key="1">
    <source>
        <dbReference type="EMBL" id="KAJ1909234.1"/>
    </source>
</evidence>
<dbReference type="EMBL" id="JANBPU010000792">
    <property type="protein sequence ID" value="KAJ1909234.1"/>
    <property type="molecule type" value="Genomic_DNA"/>
</dbReference>
<reference evidence="1" key="1">
    <citation type="submission" date="2022-07" db="EMBL/GenBank/DDBJ databases">
        <title>Phylogenomic reconstructions and comparative analyses of Kickxellomycotina fungi.</title>
        <authorList>
            <person name="Reynolds N.K."/>
            <person name="Stajich J.E."/>
            <person name="Barry K."/>
            <person name="Grigoriev I.V."/>
            <person name="Crous P."/>
            <person name="Smith M.E."/>
        </authorList>
    </citation>
    <scope>NUCLEOTIDE SEQUENCE</scope>
    <source>
        <strain evidence="1">NBRC 100468</strain>
    </source>
</reference>
<comment type="caution">
    <text evidence="1">The sequence shown here is derived from an EMBL/GenBank/DDBJ whole genome shotgun (WGS) entry which is preliminary data.</text>
</comment>
<dbReference type="Proteomes" id="UP001150538">
    <property type="component" value="Unassembled WGS sequence"/>
</dbReference>
<evidence type="ECO:0000313" key="2">
    <source>
        <dbReference type="Proteomes" id="UP001150538"/>
    </source>
</evidence>
<feature type="non-terminal residue" evidence="1">
    <location>
        <position position="205"/>
    </location>
</feature>
<accession>A0A9W7ZHI1</accession>
<gene>
    <name evidence="1" type="ORF">H4219_006433</name>
</gene>
<proteinExistence type="predicted"/>
<name>A0A9W7ZHI1_9FUNG</name>
<dbReference type="AlphaFoldDB" id="A0A9W7ZHI1"/>